<organism evidence="1 2">
    <name type="scientific">Panagrolaimus davidi</name>
    <dbReference type="NCBI Taxonomy" id="227884"/>
    <lineage>
        <taxon>Eukaryota</taxon>
        <taxon>Metazoa</taxon>
        <taxon>Ecdysozoa</taxon>
        <taxon>Nematoda</taxon>
        <taxon>Chromadorea</taxon>
        <taxon>Rhabditida</taxon>
        <taxon>Tylenchina</taxon>
        <taxon>Panagrolaimomorpha</taxon>
        <taxon>Panagrolaimoidea</taxon>
        <taxon>Panagrolaimidae</taxon>
        <taxon>Panagrolaimus</taxon>
    </lineage>
</organism>
<dbReference type="Proteomes" id="UP000887578">
    <property type="component" value="Unplaced"/>
</dbReference>
<dbReference type="AlphaFoldDB" id="A0A914PQG2"/>
<reference evidence="2" key="1">
    <citation type="submission" date="2022-11" db="UniProtKB">
        <authorList>
            <consortium name="WormBaseParasite"/>
        </authorList>
    </citation>
    <scope>IDENTIFICATION</scope>
</reference>
<accession>A0A914PQG2</accession>
<protein>
    <submittedName>
        <fullName evidence="2">Uncharacterized protein</fullName>
    </submittedName>
</protein>
<dbReference type="WBParaSite" id="PDA_v2.g18341.t1">
    <property type="protein sequence ID" value="PDA_v2.g18341.t1"/>
    <property type="gene ID" value="PDA_v2.g18341"/>
</dbReference>
<keyword evidence="1" id="KW-1185">Reference proteome</keyword>
<proteinExistence type="predicted"/>
<evidence type="ECO:0000313" key="1">
    <source>
        <dbReference type="Proteomes" id="UP000887578"/>
    </source>
</evidence>
<sequence>MKQFHQNESRILQYPVIYRKRVPFQKEIINAYTKYFRIKFEKKKSSMPLIMSAAENDAFIHENDRDSFILTKNHPTIFEEYFVNLQENLEEIVPYASRIPVFDEVEKEWMEEYNIY</sequence>
<name>A0A914PQG2_9BILA</name>
<evidence type="ECO:0000313" key="2">
    <source>
        <dbReference type="WBParaSite" id="PDA_v2.g18341.t1"/>
    </source>
</evidence>